<organism evidence="2">
    <name type="scientific">uncultured marine group II/III euryarchaeote SAT1000_38_B01</name>
    <dbReference type="NCBI Taxonomy" id="1456579"/>
    <lineage>
        <taxon>Archaea</taxon>
        <taxon>Methanobacteriati</taxon>
        <taxon>Methanobacteriota</taxon>
        <taxon>environmental samples</taxon>
    </lineage>
</organism>
<proteinExistence type="predicted"/>
<evidence type="ECO:0000313" key="2">
    <source>
        <dbReference type="EMBL" id="AIF24713.1"/>
    </source>
</evidence>
<dbReference type="AlphaFoldDB" id="A0A075IET9"/>
<feature type="transmembrane region" description="Helical" evidence="1">
    <location>
        <begin position="42"/>
        <end position="66"/>
    </location>
</feature>
<protein>
    <submittedName>
        <fullName evidence="2">Uncharacterized protein</fullName>
    </submittedName>
</protein>
<keyword evidence="1" id="KW-0812">Transmembrane</keyword>
<evidence type="ECO:0000256" key="1">
    <source>
        <dbReference type="SAM" id="Phobius"/>
    </source>
</evidence>
<keyword evidence="1" id="KW-0472">Membrane</keyword>
<accession>A0A075IET9</accession>
<sequence>MIDLEYNSESREWYIASGLILFVTVLCYSFLSWSVLPEQSEILPVVTNAIHLSFVLLGLSGLFLAVQGYRLRNGKGFLLRKDGDEVLYDLERLFLDADLSVKEVSCVNMNSVGLWRPVGRLILSEGEIEVKEIWLYAYYFRTHVALRGKVPDKIIKKFASSLA</sequence>
<name>A0A075IET9_9EURY</name>
<dbReference type="EMBL" id="KF901270">
    <property type="protein sequence ID" value="AIF24713.1"/>
    <property type="molecule type" value="Genomic_DNA"/>
</dbReference>
<keyword evidence="1" id="KW-1133">Transmembrane helix</keyword>
<feature type="transmembrane region" description="Helical" evidence="1">
    <location>
        <begin position="12"/>
        <end position="36"/>
    </location>
</feature>
<reference evidence="2" key="1">
    <citation type="journal article" date="2014" name="Genome Biol. Evol.">
        <title>Pangenome evidence for extensive interdomain horizontal transfer affecting lineage core and shell genes in uncultured planktonic thaumarchaeota and euryarchaeota.</title>
        <authorList>
            <person name="Deschamps P."/>
            <person name="Zivanovic Y."/>
            <person name="Moreira D."/>
            <person name="Rodriguez-Valera F."/>
            <person name="Lopez-Garcia P."/>
        </authorList>
    </citation>
    <scope>NUCLEOTIDE SEQUENCE</scope>
</reference>